<accession>G0M5L2</accession>
<proteinExistence type="predicted"/>
<reference evidence="2" key="1">
    <citation type="journal article" date="2011" name="J. Bacteriol.">
        <title>Genome Sequence of Lactobacillus pentosus IG1, a Strain Isolated from Spanish-Style Green Olive Fermentations.</title>
        <authorList>
            <person name="Maldonado-Barragan A."/>
            <person name="Caballero-Guerrero B."/>
            <person name="Lucena-Padros H."/>
            <person name="Ruiz-Barba J.L."/>
        </authorList>
    </citation>
    <scope>NUCLEOTIDE SEQUENCE</scope>
    <source>
        <strain evidence="2">IG1</strain>
    </source>
</reference>
<sequence>MLQFSRIEFLSSKRSVIILNKQKIIMANPPKWHLVTGIAATLLASLILTNQQAFAATDAPTSTAPATQQVGSASPLADSQAVLTPTNPATSGTKATTETQPTVSPASAVPASLAASTSQLSASSKNADKCFFRRGK</sequence>
<feature type="compositionally biased region" description="Low complexity" evidence="1">
    <location>
        <begin position="57"/>
        <end position="67"/>
    </location>
</feature>
<gene>
    <name evidence="2" type="ORF">LPENT_02245</name>
</gene>
<feature type="compositionally biased region" description="Low complexity" evidence="1">
    <location>
        <begin position="101"/>
        <end position="110"/>
    </location>
</feature>
<organism evidence="2">
    <name type="scientific">Lactiplantibacillus pentosus IG1</name>
    <dbReference type="NCBI Taxonomy" id="1042160"/>
    <lineage>
        <taxon>Bacteria</taxon>
        <taxon>Bacillati</taxon>
        <taxon>Bacillota</taxon>
        <taxon>Bacilli</taxon>
        <taxon>Lactobacillales</taxon>
        <taxon>Lactobacillaceae</taxon>
        <taxon>Lactiplantibacillus</taxon>
    </lineage>
</organism>
<feature type="region of interest" description="Disordered" evidence="1">
    <location>
        <begin position="57"/>
        <end position="110"/>
    </location>
</feature>
<evidence type="ECO:0000256" key="1">
    <source>
        <dbReference type="SAM" id="MobiDB-lite"/>
    </source>
</evidence>
<protein>
    <submittedName>
        <fullName evidence="2">GY family cell surface protein</fullName>
    </submittedName>
</protein>
<name>G0M5L2_LACPE</name>
<feature type="compositionally biased region" description="Polar residues" evidence="1">
    <location>
        <begin position="81"/>
        <end position="100"/>
    </location>
</feature>
<dbReference type="AlphaFoldDB" id="G0M5L2"/>
<evidence type="ECO:0000313" key="2">
    <source>
        <dbReference type="EMBL" id="CCC17549.1"/>
    </source>
</evidence>
<dbReference type="EMBL" id="FR874854">
    <property type="protein sequence ID" value="CCC17549.1"/>
    <property type="molecule type" value="Genomic_DNA"/>
</dbReference>